<comment type="caution">
    <text evidence="3">The sequence shown here is derived from an EMBL/GenBank/DDBJ whole genome shotgun (WGS) entry which is preliminary data.</text>
</comment>
<protein>
    <submittedName>
        <fullName evidence="3">Uncharacterized protein</fullName>
    </submittedName>
</protein>
<feature type="transmembrane region" description="Helical" evidence="2">
    <location>
        <begin position="24"/>
        <end position="41"/>
    </location>
</feature>
<evidence type="ECO:0000256" key="1">
    <source>
        <dbReference type="SAM" id="MobiDB-lite"/>
    </source>
</evidence>
<dbReference type="RefSeq" id="WP_192030278.1">
    <property type="nucleotide sequence ID" value="NZ_JACYTR010000033.1"/>
</dbReference>
<keyword evidence="2" id="KW-0472">Membrane</keyword>
<gene>
    <name evidence="3" type="ORF">IFO71_14045</name>
</gene>
<evidence type="ECO:0000256" key="2">
    <source>
        <dbReference type="SAM" id="Phobius"/>
    </source>
</evidence>
<evidence type="ECO:0000313" key="3">
    <source>
        <dbReference type="EMBL" id="MBD8526859.1"/>
    </source>
</evidence>
<feature type="region of interest" description="Disordered" evidence="1">
    <location>
        <begin position="277"/>
        <end position="296"/>
    </location>
</feature>
<sequence>MAETPIESRLHIPSRTTPTWEVELLISGAVVFALLQAMAPLEQAFIKGIAIAAVPWDGFVLFGYVYGKLVLSILVGTFILHIAARAAWVALVGAASVFPAGPQWQNLSGGPIARRLTESLCGDLDAAVERADNRAALVFAYGILAAQFSIAIFLLSMLVIGVSVIFHPFGWAQPAIFITLGLLIGPMLLAALLDKLFGKRLTEGGWGERALRFTLRSSQLWTLGRLTVPLMPLIITNVGGKRGNWVMVGVIYLAMAVTFVDITIGLNGAAWIRGESLPEPSRRDGTSSSHYASERSEISRYASTPYLPDRLVEGPYLRLMLPYVAEQHDPELAEHCAPARDAGSADDSATTKPQRWAAQRLQAERTLNCFVERFAIRLNDRPLKGLQGQRARDPFSDQDGVLVMIDVRDLPPGMHQLELRRSARQDSGLVMGRDREEDRDLIKFWR</sequence>
<keyword evidence="2" id="KW-0812">Transmembrane</keyword>
<feature type="transmembrane region" description="Helical" evidence="2">
    <location>
        <begin position="245"/>
        <end position="272"/>
    </location>
</feature>
<dbReference type="AlphaFoldDB" id="A0AAW3ZQE5"/>
<proteinExistence type="predicted"/>
<evidence type="ECO:0000313" key="4">
    <source>
        <dbReference type="Proteomes" id="UP000613768"/>
    </source>
</evidence>
<feature type="transmembrane region" description="Helical" evidence="2">
    <location>
        <begin position="171"/>
        <end position="193"/>
    </location>
</feature>
<accession>A0AAW3ZQE5</accession>
<dbReference type="Proteomes" id="UP000613768">
    <property type="component" value="Unassembled WGS sequence"/>
</dbReference>
<feature type="transmembrane region" description="Helical" evidence="2">
    <location>
        <begin position="138"/>
        <end position="165"/>
    </location>
</feature>
<name>A0AAW3ZQE5_9GAMM</name>
<reference evidence="3 4" key="1">
    <citation type="submission" date="2020-09" db="EMBL/GenBank/DDBJ databases">
        <title>Pseudoxanthomonas sp. CAU 1598 isolated from sand of Yaerae Beach.</title>
        <authorList>
            <person name="Kim W."/>
        </authorList>
    </citation>
    <scope>NUCLEOTIDE SEQUENCE [LARGE SCALE GENOMIC DNA]</scope>
    <source>
        <strain evidence="3 4">CAU 1598</strain>
    </source>
</reference>
<organism evidence="3 4">
    <name type="scientific">Pseudomarimonas arenosa</name>
    <dbReference type="NCBI Taxonomy" id="2774145"/>
    <lineage>
        <taxon>Bacteria</taxon>
        <taxon>Pseudomonadati</taxon>
        <taxon>Pseudomonadota</taxon>
        <taxon>Gammaproteobacteria</taxon>
        <taxon>Lysobacterales</taxon>
        <taxon>Lysobacteraceae</taxon>
        <taxon>Pseudomarimonas</taxon>
    </lineage>
</organism>
<keyword evidence="4" id="KW-1185">Reference proteome</keyword>
<dbReference type="EMBL" id="JACYTR010000033">
    <property type="protein sequence ID" value="MBD8526859.1"/>
    <property type="molecule type" value="Genomic_DNA"/>
</dbReference>
<keyword evidence="2" id="KW-1133">Transmembrane helix</keyword>